<dbReference type="PRINTS" id="PR00985">
    <property type="entry name" value="TRNASYNTHLEU"/>
</dbReference>
<name>A0A6J4MWP9_9CHLR</name>
<dbReference type="InterPro" id="IPR002300">
    <property type="entry name" value="aa-tRNA-synth_Ia"/>
</dbReference>
<evidence type="ECO:0000256" key="3">
    <source>
        <dbReference type="ARBA" id="ARBA00022598"/>
    </source>
</evidence>
<dbReference type="PANTHER" id="PTHR43740">
    <property type="entry name" value="LEUCYL-TRNA SYNTHETASE"/>
    <property type="match status" value="1"/>
</dbReference>
<dbReference type="EMBL" id="CADCTR010002764">
    <property type="protein sequence ID" value="CAA9368680.1"/>
    <property type="molecule type" value="Genomic_DNA"/>
</dbReference>
<evidence type="ECO:0000256" key="2">
    <source>
        <dbReference type="ARBA" id="ARBA00013164"/>
    </source>
</evidence>
<evidence type="ECO:0000259" key="9">
    <source>
        <dbReference type="Pfam" id="PF00133"/>
    </source>
</evidence>
<keyword evidence="5" id="KW-0067">ATP-binding</keyword>
<evidence type="ECO:0000313" key="11">
    <source>
        <dbReference type="EMBL" id="CAA9368680.1"/>
    </source>
</evidence>
<gene>
    <name evidence="11" type="ORF">AVDCRST_MAG93-8202</name>
</gene>
<evidence type="ECO:0000256" key="5">
    <source>
        <dbReference type="ARBA" id="ARBA00022840"/>
    </source>
</evidence>
<dbReference type="InterPro" id="IPR013155">
    <property type="entry name" value="M/V/L/I-tRNA-synth_anticd-bd"/>
</dbReference>
<dbReference type="Gene3D" id="3.40.50.620">
    <property type="entry name" value="HUPs"/>
    <property type="match status" value="1"/>
</dbReference>
<keyword evidence="3 11" id="KW-0436">Ligase</keyword>
<dbReference type="CDD" id="cd07958">
    <property type="entry name" value="Anticodon_Ia_Leu_BEm"/>
    <property type="match status" value="1"/>
</dbReference>
<protein>
    <recommendedName>
        <fullName evidence="2">leucine--tRNA ligase</fullName>
        <ecNumber evidence="2">6.1.1.4</ecNumber>
    </recommendedName>
</protein>
<feature type="domain" description="Methionyl/Valyl/Leucyl/Isoleucyl-tRNA synthetase anticodon-binding" evidence="10">
    <location>
        <begin position="236"/>
        <end position="360"/>
    </location>
</feature>
<evidence type="ECO:0000256" key="8">
    <source>
        <dbReference type="ARBA" id="ARBA00047469"/>
    </source>
</evidence>
<keyword evidence="4" id="KW-0547">Nucleotide-binding</keyword>
<dbReference type="PANTHER" id="PTHR43740:SF2">
    <property type="entry name" value="LEUCINE--TRNA LIGASE, MITOCHONDRIAL"/>
    <property type="match status" value="1"/>
</dbReference>
<feature type="domain" description="Aminoacyl-tRNA synthetase class Ia" evidence="9">
    <location>
        <begin position="1"/>
        <end position="190"/>
    </location>
</feature>
<dbReference type="Pfam" id="PF00133">
    <property type="entry name" value="tRNA-synt_1"/>
    <property type="match status" value="1"/>
</dbReference>
<evidence type="ECO:0000256" key="6">
    <source>
        <dbReference type="ARBA" id="ARBA00022917"/>
    </source>
</evidence>
<accession>A0A6J4MWP9</accession>
<proteinExistence type="inferred from homology"/>
<dbReference type="Gene3D" id="1.10.730.10">
    <property type="entry name" value="Isoleucyl-tRNA Synthetase, Domain 1"/>
    <property type="match status" value="1"/>
</dbReference>
<dbReference type="SUPFAM" id="SSF52374">
    <property type="entry name" value="Nucleotidylyl transferase"/>
    <property type="match status" value="1"/>
</dbReference>
<organism evidence="11">
    <name type="scientific">uncultured Chloroflexia bacterium</name>
    <dbReference type="NCBI Taxonomy" id="1672391"/>
    <lineage>
        <taxon>Bacteria</taxon>
        <taxon>Bacillati</taxon>
        <taxon>Chloroflexota</taxon>
        <taxon>Chloroflexia</taxon>
        <taxon>environmental samples</taxon>
    </lineage>
</organism>
<reference evidence="11" key="1">
    <citation type="submission" date="2020-02" db="EMBL/GenBank/DDBJ databases">
        <authorList>
            <person name="Meier V. D."/>
        </authorList>
    </citation>
    <scope>NUCLEOTIDE SEQUENCE</scope>
    <source>
        <strain evidence="11">AVDCRST_MAG93</strain>
    </source>
</reference>
<dbReference type="FunFam" id="1.10.730.10:FF:000011">
    <property type="entry name" value="Leucine--tRNA ligase chloroplastic/mitochondrial"/>
    <property type="match status" value="1"/>
</dbReference>
<comment type="similarity">
    <text evidence="1">Belongs to the class-I aminoacyl-tRNA synthetase family.</text>
</comment>
<sequence>RDWLISRQRYWGTPIPFLYCDSCGLVPEKEENLPVVLPTDVAFMPTGESPLKHHAGFLHATCPECGGPAVRETDTMDVFVDSSWYWFRYLSPHKDDAPLDKELAAKWTPVEQYTGGVEHAILHLLYARFFTKVIRDLGFIDSHEPFQRLRNQGMILGEDNEKMSKSRGNVVNPDDLVAEYGADTVRAYLMFIGPWEAGGPWSSTGIEGVARFLNRVWALLTEAPEREAAADTGAQKELRRAVHHAVKEVSDDLAGLQFNTAIAELMTLTNAMSRAKSLAMVKTETWLEGVKKLLLLLAPIAPHLADELWERGGFADSVHQQTWPEFDPAALEQDTVTIAVQVSGKRRGEVTVPKDANQDAVLAAAKAEPNVVRHVEGKQIVREIVVPGRLVNIVVKG</sequence>
<dbReference type="EC" id="6.1.1.4" evidence="2"/>
<evidence type="ECO:0000256" key="4">
    <source>
        <dbReference type="ARBA" id="ARBA00022741"/>
    </source>
</evidence>
<dbReference type="InterPro" id="IPR009080">
    <property type="entry name" value="tRNAsynth_Ia_anticodon-bd"/>
</dbReference>
<dbReference type="AlphaFoldDB" id="A0A6J4MWP9"/>
<dbReference type="GO" id="GO:0005829">
    <property type="term" value="C:cytosol"/>
    <property type="evidence" value="ECO:0007669"/>
    <property type="project" value="TreeGrafter"/>
</dbReference>
<dbReference type="GO" id="GO:0006429">
    <property type="term" value="P:leucyl-tRNA aminoacylation"/>
    <property type="evidence" value="ECO:0007669"/>
    <property type="project" value="InterPro"/>
</dbReference>
<dbReference type="Pfam" id="PF08264">
    <property type="entry name" value="Anticodon_1"/>
    <property type="match status" value="1"/>
</dbReference>
<dbReference type="InterPro" id="IPR002302">
    <property type="entry name" value="Leu-tRNA-ligase"/>
</dbReference>
<evidence type="ECO:0000256" key="1">
    <source>
        <dbReference type="ARBA" id="ARBA00005594"/>
    </source>
</evidence>
<comment type="catalytic activity">
    <reaction evidence="8">
        <text>tRNA(Leu) + L-leucine + ATP = L-leucyl-tRNA(Leu) + AMP + diphosphate</text>
        <dbReference type="Rhea" id="RHEA:11688"/>
        <dbReference type="Rhea" id="RHEA-COMP:9613"/>
        <dbReference type="Rhea" id="RHEA-COMP:9622"/>
        <dbReference type="ChEBI" id="CHEBI:30616"/>
        <dbReference type="ChEBI" id="CHEBI:33019"/>
        <dbReference type="ChEBI" id="CHEBI:57427"/>
        <dbReference type="ChEBI" id="CHEBI:78442"/>
        <dbReference type="ChEBI" id="CHEBI:78494"/>
        <dbReference type="ChEBI" id="CHEBI:456215"/>
        <dbReference type="EC" id="6.1.1.4"/>
    </reaction>
</comment>
<dbReference type="SUPFAM" id="SSF47323">
    <property type="entry name" value="Anticodon-binding domain of a subclass of class I aminoacyl-tRNA synthetases"/>
    <property type="match status" value="1"/>
</dbReference>
<dbReference type="InterPro" id="IPR014729">
    <property type="entry name" value="Rossmann-like_a/b/a_fold"/>
</dbReference>
<evidence type="ECO:0000256" key="7">
    <source>
        <dbReference type="ARBA" id="ARBA00023146"/>
    </source>
</evidence>
<keyword evidence="7 11" id="KW-0030">Aminoacyl-tRNA synthetase</keyword>
<evidence type="ECO:0000259" key="10">
    <source>
        <dbReference type="Pfam" id="PF08264"/>
    </source>
</evidence>
<keyword evidence="6" id="KW-0648">Protein biosynthesis</keyword>
<dbReference type="Gene3D" id="3.10.20.590">
    <property type="match status" value="1"/>
</dbReference>
<dbReference type="GO" id="GO:0004823">
    <property type="term" value="F:leucine-tRNA ligase activity"/>
    <property type="evidence" value="ECO:0007669"/>
    <property type="project" value="UniProtKB-EC"/>
</dbReference>
<feature type="non-terminal residue" evidence="11">
    <location>
        <position position="1"/>
    </location>
</feature>
<dbReference type="GO" id="GO:0005524">
    <property type="term" value="F:ATP binding"/>
    <property type="evidence" value="ECO:0007669"/>
    <property type="project" value="UniProtKB-KW"/>
</dbReference>